<feature type="domain" description="DUF5626" evidence="1">
    <location>
        <begin position="48"/>
        <end position="168"/>
    </location>
</feature>
<reference evidence="3" key="1">
    <citation type="submission" date="2016-11" db="EMBL/GenBank/DDBJ databases">
        <authorList>
            <person name="Varghese N."/>
            <person name="Submissions S."/>
        </authorList>
    </citation>
    <scope>NUCLEOTIDE SEQUENCE [LARGE SCALE GENOMIC DNA]</scope>
    <source>
        <strain evidence="3">313</strain>
    </source>
</reference>
<dbReference type="Proteomes" id="UP000184758">
    <property type="component" value="Unassembled WGS sequence"/>
</dbReference>
<dbReference type="RefSeq" id="WP_034545081.1">
    <property type="nucleotide sequence ID" value="NZ_FSRN01000004.1"/>
</dbReference>
<dbReference type="AlphaFoldDB" id="A0A1N6IL82"/>
<dbReference type="EMBL" id="FSRN01000004">
    <property type="protein sequence ID" value="SIO32761.1"/>
    <property type="molecule type" value="Genomic_DNA"/>
</dbReference>
<dbReference type="Gene3D" id="2.60.40.3860">
    <property type="match status" value="1"/>
</dbReference>
<evidence type="ECO:0000313" key="3">
    <source>
        <dbReference type="Proteomes" id="UP000184758"/>
    </source>
</evidence>
<name>A0A1N6IL82_9LACT</name>
<evidence type="ECO:0000259" key="1">
    <source>
        <dbReference type="Pfam" id="PF18540"/>
    </source>
</evidence>
<evidence type="ECO:0000313" key="2">
    <source>
        <dbReference type="EMBL" id="SIO32761.1"/>
    </source>
</evidence>
<protein>
    <recommendedName>
        <fullName evidence="1">DUF5626 domain-containing protein</fullName>
    </recommendedName>
</protein>
<keyword evidence="3" id="KW-1185">Reference proteome</keyword>
<dbReference type="Pfam" id="PF18540">
    <property type="entry name" value="DUF5626"/>
    <property type="match status" value="1"/>
</dbReference>
<gene>
    <name evidence="2" type="ORF">SAMN05878443_2399</name>
</gene>
<accession>A0A1N6IL82</accession>
<proteinExistence type="predicted"/>
<organism evidence="2 3">
    <name type="scientific">Carnobacterium alterfunditum</name>
    <dbReference type="NCBI Taxonomy" id="28230"/>
    <lineage>
        <taxon>Bacteria</taxon>
        <taxon>Bacillati</taxon>
        <taxon>Bacillota</taxon>
        <taxon>Bacilli</taxon>
        <taxon>Lactobacillales</taxon>
        <taxon>Carnobacteriaceae</taxon>
        <taxon>Carnobacterium</taxon>
    </lineage>
</organism>
<dbReference type="InterPro" id="IPR040491">
    <property type="entry name" value="DUF5626"/>
</dbReference>
<sequence length="170" mass="19208">MLLNNVWRNSFEKNFFLLGCFAFFSFIATTKVHAEGNFPLPENSVVYDMKQGGIQQFEVEGDLGEAYIIKVEEESHFLRAASSVSNGTYKVTKERSLQWKVSYKIDVKGNAITRAHSPSITNYLGSVRNSSLKVDNTKQATYYINMTILTLNSSVNVRAKLQNNSIIVTY</sequence>
<dbReference type="eggNOG" id="ENOG5034586">
    <property type="taxonomic scope" value="Bacteria"/>
</dbReference>